<keyword evidence="2" id="KW-1185">Reference proteome</keyword>
<dbReference type="EMBL" id="BAABLD010000001">
    <property type="protein sequence ID" value="GAA5157690.1"/>
    <property type="molecule type" value="Genomic_DNA"/>
</dbReference>
<organism evidence="1 2">
    <name type="scientific">Viridibacterium curvum</name>
    <dbReference type="NCBI Taxonomy" id="1101404"/>
    <lineage>
        <taxon>Bacteria</taxon>
        <taxon>Pseudomonadati</taxon>
        <taxon>Pseudomonadota</taxon>
        <taxon>Betaproteobacteria</taxon>
        <taxon>Rhodocyclales</taxon>
        <taxon>Rhodocyclaceae</taxon>
        <taxon>Viridibacterium</taxon>
    </lineage>
</organism>
<proteinExistence type="predicted"/>
<comment type="caution">
    <text evidence="1">The sequence shown here is derived from an EMBL/GenBank/DDBJ whole genome shotgun (WGS) entry which is preliminary data.</text>
</comment>
<protein>
    <submittedName>
        <fullName evidence="1">Uncharacterized protein</fullName>
    </submittedName>
</protein>
<evidence type="ECO:0000313" key="2">
    <source>
        <dbReference type="Proteomes" id="UP001500547"/>
    </source>
</evidence>
<sequence length="785" mass="86336">MPLDEQPFGTLELVDEIDTATVAPNQQYPLAISSVQTVLSRSARTMSMGDTASYFSYRIGAGKGLVAKQAYVLDIEYPDDVARAMFVANRGADFVRGFATGTAIGDVRRTYTPATLESLAYPHSAAWKRYRSLFYLHERFSPLIAQRNAECANRSLLPADGFDVTLFQARAFNDPRANGVAVGKIRLYKVVGDANAIAAPINYPGSLPRRHVYWREEMADEAVMGSTTAKRAVASPIDWFVFKMDMGRALGFNTVGKDMMEWGFNQGFDSGDQTWIYNAQGLMTNIWADIVAKAGQRGLYVFPYLEYGGSLGSNCAAGNSCDKTAGNYKSLGFQRRTEKLFHGVYAGDGEASKSQYTSVWWTEDKSADLTDPDTLTDIKKVMDKLIVQYKTSANFLGVWLRMRQTKLPMSFSAATIARYNADNPGNTRTLNQLQTDETSRAAYYDWWYGKRRAFLTAIRDYIRAGTGDSTLQVHFTPYADEPVPRAYAPSPTETSTPLNLVSDDPSWWTTYANGLSSSGDNGWYKWQWGATTPANAVSQRIHRNGLNLFKRPYNNWSTNWPELGHSTPPADPLRYSSDDGLAMTLSFGNGLHTVDDAAALSEYNNAAGASLVHHFPLNEDDGNGYVDNTCTSLRPVSTSDAFDAKFGYLSVAVERAGPYSVLAEARALANGNPINIGYLESSSMSRGFPAWVRRFNQALLSLPASTAVTAAGMSSDANVVVRRFSTAGGTYYAVINPTLNSRSAVVIDFGAGTTSVEDRIAGTTYAARKLQFDLYPGEVRTFRRP</sequence>
<accession>A0ABP9Q6Z7</accession>
<dbReference type="Proteomes" id="UP001500547">
    <property type="component" value="Unassembled WGS sequence"/>
</dbReference>
<gene>
    <name evidence="1" type="ORF">GCM10025770_01270</name>
</gene>
<evidence type="ECO:0000313" key="1">
    <source>
        <dbReference type="EMBL" id="GAA5157690.1"/>
    </source>
</evidence>
<reference evidence="2" key="1">
    <citation type="journal article" date="2019" name="Int. J. Syst. Evol. Microbiol.">
        <title>The Global Catalogue of Microorganisms (GCM) 10K type strain sequencing project: providing services to taxonomists for standard genome sequencing and annotation.</title>
        <authorList>
            <consortium name="The Broad Institute Genomics Platform"/>
            <consortium name="The Broad Institute Genome Sequencing Center for Infectious Disease"/>
            <person name="Wu L."/>
            <person name="Ma J."/>
        </authorList>
    </citation>
    <scope>NUCLEOTIDE SEQUENCE [LARGE SCALE GENOMIC DNA]</scope>
    <source>
        <strain evidence="2">JCM 18715</strain>
    </source>
</reference>
<name>A0ABP9Q6Z7_9RHOO</name>